<dbReference type="InterPro" id="IPR050125">
    <property type="entry name" value="GPCR_opsins"/>
</dbReference>
<feature type="transmembrane region" description="Helical" evidence="8">
    <location>
        <begin position="55"/>
        <end position="78"/>
    </location>
</feature>
<evidence type="ECO:0000256" key="2">
    <source>
        <dbReference type="ARBA" id="ARBA00022692"/>
    </source>
</evidence>
<comment type="caution">
    <text evidence="13">The sequence shown here is derived from an EMBL/GenBank/DDBJ whole genome shotgun (WGS) entry which is preliminary data.</text>
</comment>
<proteinExistence type="predicted"/>
<dbReference type="Proteomes" id="UP000663845">
    <property type="component" value="Unassembled WGS sequence"/>
</dbReference>
<evidence type="ECO:0000256" key="5">
    <source>
        <dbReference type="ARBA" id="ARBA00023136"/>
    </source>
</evidence>
<dbReference type="Proteomes" id="UP000663868">
    <property type="component" value="Unassembled WGS sequence"/>
</dbReference>
<name>A0A819MRG2_9BILA</name>
<evidence type="ECO:0000256" key="7">
    <source>
        <dbReference type="ARBA" id="ARBA00023224"/>
    </source>
</evidence>
<comment type="subcellular location">
    <subcellularLocation>
        <location evidence="1">Membrane</location>
        <topology evidence="1">Multi-pass membrane protein</topology>
    </subcellularLocation>
</comment>
<dbReference type="EMBL" id="CAJOAZ010002031">
    <property type="protein sequence ID" value="CAF3886184.1"/>
    <property type="molecule type" value="Genomic_DNA"/>
</dbReference>
<dbReference type="EMBL" id="CAJNOE010002839">
    <property type="protein sequence ID" value="CAF1493826.1"/>
    <property type="molecule type" value="Genomic_DNA"/>
</dbReference>
<dbReference type="Pfam" id="PF00001">
    <property type="entry name" value="7tm_1"/>
    <property type="match status" value="1"/>
</dbReference>
<evidence type="ECO:0000256" key="1">
    <source>
        <dbReference type="ARBA" id="ARBA00004141"/>
    </source>
</evidence>
<dbReference type="Gene3D" id="1.20.1070.10">
    <property type="entry name" value="Rhodopsin 7-helix transmembrane proteins"/>
    <property type="match status" value="1"/>
</dbReference>
<sequence length="306" mass="35284">MSSSSLVTSALTTESWFIPIDIIMLLCTILTIILAIIFLFIVILDKACHTVSMMLISNSCISILVFTCVLLSMCIFTLENDFKQIIHQDSLCLIRAYFGYVAVGTLYFSFLIQALYRFIVVIYPTRLFWQSTKFQFLMIFLTWMIGFIYPTVFTLSGIVAYNSDNQLCQIPIRPSFFIVYSCSCIYFISVTIIMFVYFKLLRYVHAMKNHVIPVNTLIRAQKELKMTKRIVILIATLLTLGFPYALFILMSFFTSPPKYSYRIAFLFVDTSLVAAMLILFQFTDPVKSYIIKIMKQRSNTVIATMT</sequence>
<feature type="transmembrane region" description="Helical" evidence="8">
    <location>
        <begin position="176"/>
        <end position="198"/>
    </location>
</feature>
<dbReference type="AlphaFoldDB" id="A0A819MRG2"/>
<dbReference type="EMBL" id="CAJOBB010002628">
    <property type="protein sequence ID" value="CAF3985270.1"/>
    <property type="molecule type" value="Genomic_DNA"/>
</dbReference>
<evidence type="ECO:0000256" key="3">
    <source>
        <dbReference type="ARBA" id="ARBA00022989"/>
    </source>
</evidence>
<dbReference type="InterPro" id="IPR000276">
    <property type="entry name" value="GPCR_Rhodpsn"/>
</dbReference>
<keyword evidence="2 8" id="KW-0812">Transmembrane</keyword>
<evidence type="ECO:0000313" key="12">
    <source>
        <dbReference type="EMBL" id="CAF3886184.1"/>
    </source>
</evidence>
<dbReference type="GO" id="GO:0004930">
    <property type="term" value="F:G protein-coupled receptor activity"/>
    <property type="evidence" value="ECO:0007669"/>
    <property type="project" value="UniProtKB-KW"/>
</dbReference>
<dbReference type="PANTHER" id="PTHR24240">
    <property type="entry name" value="OPSIN"/>
    <property type="match status" value="1"/>
</dbReference>
<keyword evidence="3 8" id="KW-1133">Transmembrane helix</keyword>
<dbReference type="GO" id="GO:0016020">
    <property type="term" value="C:membrane"/>
    <property type="evidence" value="ECO:0007669"/>
    <property type="project" value="UniProtKB-SubCell"/>
</dbReference>
<feature type="transmembrane region" description="Helical" evidence="8">
    <location>
        <begin position="98"/>
        <end position="124"/>
    </location>
</feature>
<dbReference type="EMBL" id="CAJNOG010000050">
    <property type="protein sequence ID" value="CAF0844356.1"/>
    <property type="molecule type" value="Genomic_DNA"/>
</dbReference>
<feature type="transmembrane region" description="Helical" evidence="8">
    <location>
        <begin position="136"/>
        <end position="161"/>
    </location>
</feature>
<dbReference type="Proteomes" id="UP000663844">
    <property type="component" value="Unassembled WGS sequence"/>
</dbReference>
<feature type="transmembrane region" description="Helical" evidence="8">
    <location>
        <begin position="16"/>
        <end position="43"/>
    </location>
</feature>
<keyword evidence="4" id="KW-0297">G-protein coupled receptor</keyword>
<evidence type="ECO:0000256" key="4">
    <source>
        <dbReference type="ARBA" id="ARBA00023040"/>
    </source>
</evidence>
<keyword evidence="5 8" id="KW-0472">Membrane</keyword>
<evidence type="ECO:0000313" key="11">
    <source>
        <dbReference type="EMBL" id="CAF1493826.1"/>
    </source>
</evidence>
<gene>
    <name evidence="11" type="ORF">IZO911_LOCUS44631</name>
    <name evidence="10" type="ORF">JYZ213_LOCUS7538</name>
    <name evidence="13" type="ORF">KXQ929_LOCUS27581</name>
    <name evidence="12" type="ORF">OXD698_LOCUS23161</name>
</gene>
<accession>A0A819MRG2</accession>
<dbReference type="InterPro" id="IPR017452">
    <property type="entry name" value="GPCR_Rhodpsn_7TM"/>
</dbReference>
<evidence type="ECO:0000313" key="10">
    <source>
        <dbReference type="EMBL" id="CAF0844356.1"/>
    </source>
</evidence>
<feature type="transmembrane region" description="Helical" evidence="8">
    <location>
        <begin position="230"/>
        <end position="253"/>
    </location>
</feature>
<dbReference type="CDD" id="cd00637">
    <property type="entry name" value="7tm_classA_rhodopsin-like"/>
    <property type="match status" value="1"/>
</dbReference>
<protein>
    <recommendedName>
        <fullName evidence="9">G-protein coupled receptors family 1 profile domain-containing protein</fullName>
    </recommendedName>
</protein>
<evidence type="ECO:0000256" key="8">
    <source>
        <dbReference type="SAM" id="Phobius"/>
    </source>
</evidence>
<dbReference type="PROSITE" id="PS50262">
    <property type="entry name" value="G_PROTEIN_RECEP_F1_2"/>
    <property type="match status" value="1"/>
</dbReference>
<feature type="transmembrane region" description="Helical" evidence="8">
    <location>
        <begin position="259"/>
        <end position="280"/>
    </location>
</feature>
<keyword evidence="6" id="KW-0675">Receptor</keyword>
<evidence type="ECO:0000313" key="14">
    <source>
        <dbReference type="Proteomes" id="UP000663868"/>
    </source>
</evidence>
<organism evidence="13 14">
    <name type="scientific">Adineta steineri</name>
    <dbReference type="NCBI Taxonomy" id="433720"/>
    <lineage>
        <taxon>Eukaryota</taxon>
        <taxon>Metazoa</taxon>
        <taxon>Spiralia</taxon>
        <taxon>Gnathifera</taxon>
        <taxon>Rotifera</taxon>
        <taxon>Eurotatoria</taxon>
        <taxon>Bdelloidea</taxon>
        <taxon>Adinetida</taxon>
        <taxon>Adinetidae</taxon>
        <taxon>Adineta</taxon>
    </lineage>
</organism>
<reference evidence="13" key="1">
    <citation type="submission" date="2021-02" db="EMBL/GenBank/DDBJ databases">
        <authorList>
            <person name="Nowell W R."/>
        </authorList>
    </citation>
    <scope>NUCLEOTIDE SEQUENCE</scope>
</reference>
<evidence type="ECO:0000313" key="13">
    <source>
        <dbReference type="EMBL" id="CAF3985270.1"/>
    </source>
</evidence>
<evidence type="ECO:0000259" key="9">
    <source>
        <dbReference type="PROSITE" id="PS50262"/>
    </source>
</evidence>
<keyword evidence="7" id="KW-0807">Transducer</keyword>
<feature type="domain" description="G-protein coupled receptors family 1 profile" evidence="9">
    <location>
        <begin position="34"/>
        <end position="279"/>
    </location>
</feature>
<dbReference type="Proteomes" id="UP000663860">
    <property type="component" value="Unassembled WGS sequence"/>
</dbReference>
<dbReference type="SUPFAM" id="SSF81321">
    <property type="entry name" value="Family A G protein-coupled receptor-like"/>
    <property type="match status" value="1"/>
</dbReference>
<evidence type="ECO:0000256" key="6">
    <source>
        <dbReference type="ARBA" id="ARBA00023170"/>
    </source>
</evidence>